<evidence type="ECO:0000256" key="4">
    <source>
        <dbReference type="ARBA" id="ARBA00023163"/>
    </source>
</evidence>
<dbReference type="GO" id="GO:0045892">
    <property type="term" value="P:negative regulation of DNA-templated transcription"/>
    <property type="evidence" value="ECO:0007669"/>
    <property type="project" value="InterPro"/>
</dbReference>
<dbReference type="Proteomes" id="UP000177026">
    <property type="component" value="Unassembled WGS sequence"/>
</dbReference>
<dbReference type="Pfam" id="PF03965">
    <property type="entry name" value="Penicillinase_R"/>
    <property type="match status" value="1"/>
</dbReference>
<evidence type="ECO:0008006" key="7">
    <source>
        <dbReference type="Google" id="ProtNLM"/>
    </source>
</evidence>
<dbReference type="SUPFAM" id="SSF46785">
    <property type="entry name" value="Winged helix' DNA-binding domain"/>
    <property type="match status" value="1"/>
</dbReference>
<dbReference type="InterPro" id="IPR036388">
    <property type="entry name" value="WH-like_DNA-bd_sf"/>
</dbReference>
<dbReference type="AlphaFoldDB" id="A0A1F7GQR5"/>
<accession>A0A1F7GQR5</accession>
<dbReference type="InterPro" id="IPR005650">
    <property type="entry name" value="BlaI_family"/>
</dbReference>
<dbReference type="Gene3D" id="1.10.10.10">
    <property type="entry name" value="Winged helix-like DNA-binding domain superfamily/Winged helix DNA-binding domain"/>
    <property type="match status" value="1"/>
</dbReference>
<sequence length="123" mass="14362">METRVLGDLEQQVMNIVWKCNGCSVRDVVIEIKKKKKIAYTTVATILQRLFDKKVVDRKVQKKGYWYFPRISKESYIKTLAKSFLQKMTHSFGDVAIASFAESLESLPKDKKKYLLQLLKNQK</sequence>
<evidence type="ECO:0000256" key="2">
    <source>
        <dbReference type="ARBA" id="ARBA00023015"/>
    </source>
</evidence>
<evidence type="ECO:0000313" key="6">
    <source>
        <dbReference type="Proteomes" id="UP000177026"/>
    </source>
</evidence>
<dbReference type="InterPro" id="IPR036390">
    <property type="entry name" value="WH_DNA-bd_sf"/>
</dbReference>
<reference evidence="5 6" key="1">
    <citation type="journal article" date="2016" name="Nat. Commun.">
        <title>Thousands of microbial genomes shed light on interconnected biogeochemical processes in an aquifer system.</title>
        <authorList>
            <person name="Anantharaman K."/>
            <person name="Brown C.T."/>
            <person name="Hug L.A."/>
            <person name="Sharon I."/>
            <person name="Castelle C.J."/>
            <person name="Probst A.J."/>
            <person name="Thomas B.C."/>
            <person name="Singh A."/>
            <person name="Wilkins M.J."/>
            <person name="Karaoz U."/>
            <person name="Brodie E.L."/>
            <person name="Williams K.H."/>
            <person name="Hubbard S.S."/>
            <person name="Banfield J.F."/>
        </authorList>
    </citation>
    <scope>NUCLEOTIDE SEQUENCE [LARGE SCALE GENOMIC DNA]</scope>
</reference>
<name>A0A1F7GQR5_9BACT</name>
<gene>
    <name evidence="5" type="ORF">A2866_00265</name>
</gene>
<dbReference type="GO" id="GO:0003677">
    <property type="term" value="F:DNA binding"/>
    <property type="evidence" value="ECO:0007669"/>
    <property type="project" value="UniProtKB-KW"/>
</dbReference>
<keyword evidence="2" id="KW-0805">Transcription regulation</keyword>
<protein>
    <recommendedName>
        <fullName evidence="7">CopY family transcriptional regulator</fullName>
    </recommendedName>
</protein>
<keyword evidence="3" id="KW-0238">DNA-binding</keyword>
<evidence type="ECO:0000256" key="1">
    <source>
        <dbReference type="ARBA" id="ARBA00011046"/>
    </source>
</evidence>
<keyword evidence="4" id="KW-0804">Transcription</keyword>
<organism evidence="5 6">
    <name type="scientific">Candidatus Roizmanbacteria bacterium RIFCSPHIGHO2_01_FULL_39_8</name>
    <dbReference type="NCBI Taxonomy" id="1802033"/>
    <lineage>
        <taxon>Bacteria</taxon>
        <taxon>Candidatus Roizmaniibacteriota</taxon>
    </lineage>
</organism>
<dbReference type="EMBL" id="MFZI01000025">
    <property type="protein sequence ID" value="OGK20936.1"/>
    <property type="molecule type" value="Genomic_DNA"/>
</dbReference>
<comment type="caution">
    <text evidence="5">The sequence shown here is derived from an EMBL/GenBank/DDBJ whole genome shotgun (WGS) entry which is preliminary data.</text>
</comment>
<comment type="similarity">
    <text evidence="1">Belongs to the BlaI transcriptional regulatory family.</text>
</comment>
<dbReference type="PIRSF" id="PIRSF019455">
    <property type="entry name" value="CopR_AtkY"/>
    <property type="match status" value="1"/>
</dbReference>
<evidence type="ECO:0000313" key="5">
    <source>
        <dbReference type="EMBL" id="OGK20936.1"/>
    </source>
</evidence>
<proteinExistence type="inferred from homology"/>
<evidence type="ECO:0000256" key="3">
    <source>
        <dbReference type="ARBA" id="ARBA00023125"/>
    </source>
</evidence>